<gene>
    <name evidence="1" type="ORF">prwr041_12190</name>
</gene>
<sequence>MNKIIFILIAILAPAIGWSQNPIFDHINELNKLGDGVMHYSIYNYGQKQDLSYNYKNLSNEDINIIRHLMFGIEGNAKLSNHYECHEATIDTIAYRMLVQVDSLHSYAVSSEIVNHGAQGFIKVSQDRTLKSKTDTSKEEIINKLFEETIHKANIAGEEVSFDESKDFSRFKPEIGIGSCSSNRTGKGKLYIFPNEGNGFCEKFEKYLLDNLKSLDNPLMINIRKGIGQSINKNYKIVFQGSYRGNQRTPFYLAIVYKGKLRLLVGKGESIYIPAYWFMTKQEKTANNIE</sequence>
<evidence type="ECO:0000313" key="1">
    <source>
        <dbReference type="EMBL" id="BCS85326.1"/>
    </source>
</evidence>
<reference evidence="1 2" key="1">
    <citation type="journal article" date="2022" name="Int. J. Syst. Evol. Microbiol.">
        <title>Prevotella herbatica sp. nov., a plant polysaccharide-decomposing anaerobic bacterium isolated from a methanogenic reactor.</title>
        <authorList>
            <person name="Uek A."/>
            <person name="Tonouchi A."/>
            <person name="Kaku N."/>
            <person name="Ueki K."/>
        </authorList>
    </citation>
    <scope>NUCLEOTIDE SEQUENCE [LARGE SCALE GENOMIC DNA]</scope>
    <source>
        <strain evidence="1 2">WR041</strain>
    </source>
</reference>
<keyword evidence="2" id="KW-1185">Reference proteome</keyword>
<dbReference type="EMBL" id="AP024484">
    <property type="protein sequence ID" value="BCS85326.1"/>
    <property type="molecule type" value="Genomic_DNA"/>
</dbReference>
<protein>
    <submittedName>
        <fullName evidence="1">Uncharacterized protein</fullName>
    </submittedName>
</protein>
<proteinExistence type="predicted"/>
<dbReference type="RefSeq" id="WP_207155477.1">
    <property type="nucleotide sequence ID" value="NZ_AP024484.1"/>
</dbReference>
<evidence type="ECO:0000313" key="2">
    <source>
        <dbReference type="Proteomes" id="UP001319045"/>
    </source>
</evidence>
<name>A0ABN6EKL3_9BACT</name>
<dbReference type="Proteomes" id="UP001319045">
    <property type="component" value="Chromosome"/>
</dbReference>
<organism evidence="1 2">
    <name type="scientific">Prevotella herbatica</name>
    <dbReference type="NCBI Taxonomy" id="2801997"/>
    <lineage>
        <taxon>Bacteria</taxon>
        <taxon>Pseudomonadati</taxon>
        <taxon>Bacteroidota</taxon>
        <taxon>Bacteroidia</taxon>
        <taxon>Bacteroidales</taxon>
        <taxon>Prevotellaceae</taxon>
        <taxon>Prevotella</taxon>
    </lineage>
</organism>
<accession>A0ABN6EKL3</accession>